<dbReference type="HOGENOM" id="CLU_1381879_0_0_7"/>
<keyword evidence="2" id="KW-1185">Reference proteome</keyword>
<dbReference type="STRING" id="673862.BABL1_gene_927"/>
<accession>V6DH21</accession>
<dbReference type="EMBL" id="HG793133">
    <property type="protein sequence ID" value="CDK30233.1"/>
    <property type="molecule type" value="Genomic_DNA"/>
</dbReference>
<dbReference type="Proteomes" id="UP000018769">
    <property type="component" value="Chromosome I"/>
</dbReference>
<organism evidence="1 2">
    <name type="scientific">Candidatus Babela massiliensis</name>
    <dbReference type="NCBI Taxonomy" id="673862"/>
    <lineage>
        <taxon>Bacteria</taxon>
        <taxon>Candidatus Babelota</taxon>
        <taxon>Candidatus Babeliae</taxon>
        <taxon>Candidatus Babeliales</taxon>
        <taxon>Candidatus Babeliaceae</taxon>
        <taxon>Candidatus Babela</taxon>
    </lineage>
</organism>
<sequence>MKKLLILTSILLISNNINCGIWDSIKNAAGKVGGAIEKGAAAVGKEAKNLAGQVKDIAQNIGDQVVSCSQLAGYGTGWAASKAGLGVAQAAVSAAQHGTDYAAFESSKLALKTTQDTAKGVLTLADAFAEGVQKGFNIECIRFLGAIEGLEFELDAHLFGQTIKIREKVDFTNVEQFAKKIFNILKDKAAQISNKFK</sequence>
<dbReference type="RefSeq" id="WP_023791108.1">
    <property type="nucleotide sequence ID" value="NC_023003.1"/>
</dbReference>
<dbReference type="AlphaFoldDB" id="V6DH21"/>
<dbReference type="KEGG" id="dpb:BABL1_gene_927"/>
<evidence type="ECO:0000313" key="1">
    <source>
        <dbReference type="EMBL" id="CDK30233.1"/>
    </source>
</evidence>
<reference evidence="1 2" key="1">
    <citation type="journal article" date="2015" name="Biol. Direct">
        <title>Babela massiliensis, a representative of a widespread bacterial phylum with unusual adaptations to parasitism in amoebae.</title>
        <authorList>
            <person name="Pagnier I."/>
            <person name="Yutin N."/>
            <person name="Croce O."/>
            <person name="Makarova K.S."/>
            <person name="Wolf Y.I."/>
            <person name="Benamar S."/>
            <person name="Raoult D."/>
            <person name="Koonin E.V."/>
            <person name="La Scola B."/>
        </authorList>
    </citation>
    <scope>NUCLEOTIDE SEQUENCE [LARGE SCALE GENOMIC DNA]</scope>
    <source>
        <strain evidence="2">BABL1</strain>
    </source>
</reference>
<proteinExistence type="predicted"/>
<name>V6DH21_9BACT</name>
<protein>
    <submittedName>
        <fullName evidence="1">Uncharacterized protein</fullName>
    </submittedName>
</protein>
<evidence type="ECO:0000313" key="2">
    <source>
        <dbReference type="Proteomes" id="UP000018769"/>
    </source>
</evidence>
<gene>
    <name evidence="1" type="ORF">BABL1_gene_927</name>
</gene>